<dbReference type="GO" id="GO:0004386">
    <property type="term" value="F:helicase activity"/>
    <property type="evidence" value="ECO:0007669"/>
    <property type="project" value="UniProtKB-KW"/>
</dbReference>
<protein>
    <submittedName>
        <fullName evidence="6 7">DNA-polymerase or DNA-primase</fullName>
    </submittedName>
</protein>
<evidence type="ECO:0000313" key="9">
    <source>
        <dbReference type="Proteomes" id="UP000051521"/>
    </source>
</evidence>
<dbReference type="InterPro" id="IPR006500">
    <property type="entry name" value="Helicase_put_C_phage/plasmid"/>
</dbReference>
<keyword evidence="3" id="KW-0347">Helicase</keyword>
<evidence type="ECO:0000313" key="6">
    <source>
        <dbReference type="EMBL" id="CCI86699.1"/>
    </source>
</evidence>
<dbReference type="InterPro" id="IPR014015">
    <property type="entry name" value="Helicase_SF3_DNA-vir"/>
</dbReference>
<dbReference type="InterPro" id="IPR051620">
    <property type="entry name" value="ORF904-like_C"/>
</dbReference>
<dbReference type="Pfam" id="PF22763">
    <property type="entry name" value="NrS1-1_pol-like_HBD"/>
    <property type="match status" value="1"/>
</dbReference>
<organism evidence="6 8">
    <name type="scientific">Lactobacillus gigeriorum DSM 23908 = CRBIP 24.85</name>
    <dbReference type="NCBI Taxonomy" id="1423751"/>
    <lineage>
        <taxon>Bacteria</taxon>
        <taxon>Bacillati</taxon>
        <taxon>Bacillota</taxon>
        <taxon>Bacilli</taxon>
        <taxon>Lactobacillales</taxon>
        <taxon>Lactobacillaceae</taxon>
        <taxon>Lactobacillus</taxon>
    </lineage>
</organism>
<dbReference type="GO" id="GO:0016787">
    <property type="term" value="F:hydrolase activity"/>
    <property type="evidence" value="ECO:0007669"/>
    <property type="project" value="UniProtKB-KW"/>
</dbReference>
<dbReference type="OrthoDB" id="9763644at2"/>
<dbReference type="STRING" id="1423751.FC38_GL001197"/>
<evidence type="ECO:0000256" key="3">
    <source>
        <dbReference type="ARBA" id="ARBA00022806"/>
    </source>
</evidence>
<evidence type="ECO:0000313" key="8">
    <source>
        <dbReference type="Proteomes" id="UP000009326"/>
    </source>
</evidence>
<dbReference type="PATRIC" id="fig|1423751.3.peg.1236"/>
<dbReference type="InterPro" id="IPR054468">
    <property type="entry name" value="NrSPol-like_HBD"/>
</dbReference>
<evidence type="ECO:0000313" key="7">
    <source>
        <dbReference type="EMBL" id="KRN10133.1"/>
    </source>
</evidence>
<evidence type="ECO:0000256" key="1">
    <source>
        <dbReference type="ARBA" id="ARBA00022741"/>
    </source>
</evidence>
<reference evidence="6 8" key="1">
    <citation type="submission" date="2012-06" db="EMBL/GenBank/DDBJ databases">
        <title>Draft genome sequence of Lactobacillus gigeriorum CRBIP 24.85T, isolated from chicken crop.</title>
        <authorList>
            <person name="Cousin S."/>
            <person name="Ma L."/>
            <person name="Creno S."/>
            <person name="Clermont D."/>
            <person name="Loux V."/>
            <person name="Bizet C."/>
            <person name="Bouchier C."/>
        </authorList>
    </citation>
    <scope>NUCLEOTIDE SEQUENCE [LARGE SCALE GENOMIC DNA]</scope>
    <source>
        <strain evidence="8">CRBIP 24.85T</strain>
        <strain evidence="6">Type strain: CRBIP 24.85</strain>
    </source>
</reference>
<dbReference type="InterPro" id="IPR004968">
    <property type="entry name" value="DNA_primase/NTPase_C"/>
</dbReference>
<dbReference type="Proteomes" id="UP000051521">
    <property type="component" value="Unassembled WGS sequence"/>
</dbReference>
<feature type="domain" description="SF3 helicase" evidence="5">
    <location>
        <begin position="494"/>
        <end position="654"/>
    </location>
</feature>
<name>I7KNF6_9LACO</name>
<reference evidence="7 9" key="2">
    <citation type="journal article" date="2015" name="Genome Announc.">
        <title>Expanding the biotechnology potential of lactobacilli through comparative genomics of 213 strains and associated genera.</title>
        <authorList>
            <person name="Sun Z."/>
            <person name="Harris H.M."/>
            <person name="McCann A."/>
            <person name="Guo C."/>
            <person name="Argimon S."/>
            <person name="Zhang W."/>
            <person name="Yang X."/>
            <person name="Jeffery I.B."/>
            <person name="Cooney J.C."/>
            <person name="Kagawa T.F."/>
            <person name="Liu W."/>
            <person name="Song Y."/>
            <person name="Salvetti E."/>
            <person name="Wrobel A."/>
            <person name="Rasinkangas P."/>
            <person name="Parkhill J."/>
            <person name="Rea M.C."/>
            <person name="O'Sullivan O."/>
            <person name="Ritari J."/>
            <person name="Douillard F.P."/>
            <person name="Paul Ross R."/>
            <person name="Yang R."/>
            <person name="Briner A.E."/>
            <person name="Felis G.E."/>
            <person name="de Vos W.M."/>
            <person name="Barrangou R."/>
            <person name="Klaenhammer T.R."/>
            <person name="Caufield P.W."/>
            <person name="Cui Y."/>
            <person name="Zhang H."/>
            <person name="O'Toole P.W."/>
        </authorList>
    </citation>
    <scope>NUCLEOTIDE SEQUENCE [LARGE SCALE GENOMIC DNA]</scope>
    <source>
        <strain evidence="7 9">DSM 23908</strain>
    </source>
</reference>
<keyword evidence="9" id="KW-1185">Reference proteome</keyword>
<dbReference type="Gene3D" id="3.40.50.300">
    <property type="entry name" value="P-loop containing nucleotide triphosphate hydrolases"/>
    <property type="match status" value="1"/>
</dbReference>
<dbReference type="EMBL" id="CAKC01000033">
    <property type="protein sequence ID" value="CCI86699.1"/>
    <property type="molecule type" value="Genomic_DNA"/>
</dbReference>
<dbReference type="PANTHER" id="PTHR35372:SF2">
    <property type="entry name" value="SF3 HELICASE DOMAIN-CONTAINING PROTEIN"/>
    <property type="match status" value="1"/>
</dbReference>
<proteinExistence type="predicted"/>
<dbReference type="PROSITE" id="PS51206">
    <property type="entry name" value="SF3_HELICASE_1"/>
    <property type="match status" value="1"/>
</dbReference>
<dbReference type="NCBIfam" id="TIGR01613">
    <property type="entry name" value="primase_Cterm"/>
    <property type="match status" value="1"/>
</dbReference>
<comment type="caution">
    <text evidence="6">The sequence shown here is derived from an EMBL/GenBank/DDBJ whole genome shotgun (WGS) entry which is preliminary data.</text>
</comment>
<evidence type="ECO:0000256" key="2">
    <source>
        <dbReference type="ARBA" id="ARBA00022801"/>
    </source>
</evidence>
<dbReference type="RefSeq" id="WP_008472720.1">
    <property type="nucleotide sequence ID" value="NZ_AYZO01000034.1"/>
</dbReference>
<keyword evidence="1" id="KW-0547">Nucleotide-binding</keyword>
<dbReference type="InterPro" id="IPR045455">
    <property type="entry name" value="NrS-1_pol-like_helicase"/>
</dbReference>
<dbReference type="PANTHER" id="PTHR35372">
    <property type="entry name" value="ATP BINDING PROTEIN-RELATED"/>
    <property type="match status" value="1"/>
</dbReference>
<dbReference type="Pfam" id="PF19263">
    <property type="entry name" value="DUF5906"/>
    <property type="match status" value="1"/>
</dbReference>
<dbReference type="Proteomes" id="UP000009326">
    <property type="component" value="Unassembled WGS sequence"/>
</dbReference>
<keyword evidence="2" id="KW-0378">Hydrolase</keyword>
<dbReference type="InterPro" id="IPR027417">
    <property type="entry name" value="P-loop_NTPase"/>
</dbReference>
<dbReference type="SMART" id="SM00885">
    <property type="entry name" value="D5_N"/>
    <property type="match status" value="1"/>
</dbReference>
<evidence type="ECO:0000256" key="4">
    <source>
        <dbReference type="ARBA" id="ARBA00022840"/>
    </source>
</evidence>
<dbReference type="Pfam" id="PF03288">
    <property type="entry name" value="Pox_D5"/>
    <property type="match status" value="1"/>
</dbReference>
<sequence>MKTFHSNYQNIPIELQNLKQWGNFELKWIESRHKNTKIPINSYDGTNGKSNDPNTWSDYGTAVRGIEKFDRAAGLAFYFDNGYVGLDIDNIADDLYDYRNGAPDTIVSQIIELTNGTYMEISQSGNGIHAIFKGKIPGKRRRKGNFELYESGRFFALTGNTIGNNQIQSLDETELKKLYEFLFGKDKVIELNPNHPVEINDMTISEILSKMYESKNGQIIKLFMQGGWEKYYPSHSEADIAFCNYLAFWCGRDYSKMDQIFRNSSLIRDKWDEKHGAVTYGQATLNKAINETQNVYKGSAENNYDYSFAFNKPLKSKDKVEHPPRSWDDMGMALRFKDQFGDRFRWSMVDRIWYSYNGSYWSEDNNGLAEKAGDVVINSLKDETIVVPENTSDKDQEKIAKAWDKFCKRERSLQAHTNMLKGARHLLPVQHSEWDKEAMLLNTPSGYVDLTNGVLHDHDVSKMFTQETGVEYSDTYDCPTWKAFLNQIFQGDKELIHYVQKVIGYSLTGSIVEQVMFVLNGNGRNGKSVLMNIVAFISGGYAKTMNASSIMKKYGSQGANSDIARLEGARVVISSEANEGDRLDESLVKQMTGGDTIVARYQYGKDFEFKPIFKLWMATNHKPTIYGTDDGIWRRMIIIPFKYKIPDDKVDKHLEDKLKAEAVGILNWAIEGAMMWQREGLKEPLAVKQASNEYREEMDVIQSFINDRCIVADGELVKSSELFKEYREWAKDTNNYEMNSRKFGQEIGKRFEKKRLNSGNFYLGIDIDKNQGYQFNMV</sequence>
<dbReference type="SUPFAM" id="SSF52540">
    <property type="entry name" value="P-loop containing nucleoside triphosphate hydrolases"/>
    <property type="match status" value="1"/>
</dbReference>
<dbReference type="EMBL" id="AYZO01000034">
    <property type="protein sequence ID" value="KRN10133.1"/>
    <property type="molecule type" value="Genomic_DNA"/>
</dbReference>
<dbReference type="InterPro" id="IPR014818">
    <property type="entry name" value="Phage/plasmid_primase_P4_C"/>
</dbReference>
<evidence type="ECO:0000259" key="5">
    <source>
        <dbReference type="PROSITE" id="PS51206"/>
    </source>
</evidence>
<dbReference type="AlphaFoldDB" id="I7KNF6"/>
<dbReference type="Pfam" id="PF08706">
    <property type="entry name" value="D5_N"/>
    <property type="match status" value="1"/>
</dbReference>
<gene>
    <name evidence="6" type="ORF">BN52_09035</name>
    <name evidence="7" type="ORF">FC38_GL001197</name>
</gene>
<keyword evidence="4" id="KW-0067">ATP-binding</keyword>
<accession>I7KNF6</accession>
<dbReference type="GO" id="GO:0005524">
    <property type="term" value="F:ATP binding"/>
    <property type="evidence" value="ECO:0007669"/>
    <property type="project" value="UniProtKB-KW"/>
</dbReference>